<proteinExistence type="predicted"/>
<keyword evidence="3" id="KW-0050">Antiport</keyword>
<dbReference type="Pfam" id="PF01554">
    <property type="entry name" value="MatE"/>
    <property type="match status" value="2"/>
</dbReference>
<evidence type="ECO:0000256" key="7">
    <source>
        <dbReference type="ARBA" id="ARBA00023065"/>
    </source>
</evidence>
<gene>
    <name evidence="11" type="ORF">METZ01_LOCUS149586</name>
</gene>
<evidence type="ECO:0000256" key="8">
    <source>
        <dbReference type="ARBA" id="ARBA00023136"/>
    </source>
</evidence>
<evidence type="ECO:0000256" key="9">
    <source>
        <dbReference type="ARBA" id="ARBA00031636"/>
    </source>
</evidence>
<evidence type="ECO:0000256" key="1">
    <source>
        <dbReference type="ARBA" id="ARBA00004651"/>
    </source>
</evidence>
<dbReference type="PIRSF" id="PIRSF006603">
    <property type="entry name" value="DinF"/>
    <property type="match status" value="1"/>
</dbReference>
<dbReference type="CDD" id="cd13145">
    <property type="entry name" value="MATE_like_5"/>
    <property type="match status" value="1"/>
</dbReference>
<dbReference type="InterPro" id="IPR048279">
    <property type="entry name" value="MdtK-like"/>
</dbReference>
<feature type="transmembrane region" description="Helical" evidence="10">
    <location>
        <begin position="97"/>
        <end position="120"/>
    </location>
</feature>
<dbReference type="InterPro" id="IPR002528">
    <property type="entry name" value="MATE_fam"/>
</dbReference>
<dbReference type="AlphaFoldDB" id="A0A382A6J8"/>
<protein>
    <recommendedName>
        <fullName evidence="9">Multidrug-efflux transporter</fullName>
    </recommendedName>
</protein>
<feature type="transmembrane region" description="Helical" evidence="10">
    <location>
        <begin position="247"/>
        <end position="269"/>
    </location>
</feature>
<accession>A0A382A6J8</accession>
<dbReference type="InterPro" id="IPR050222">
    <property type="entry name" value="MATE_MdtK"/>
</dbReference>
<dbReference type="NCBIfam" id="TIGR00797">
    <property type="entry name" value="matE"/>
    <property type="match status" value="1"/>
</dbReference>
<dbReference type="GO" id="GO:0015297">
    <property type="term" value="F:antiporter activity"/>
    <property type="evidence" value="ECO:0007669"/>
    <property type="project" value="UniProtKB-KW"/>
</dbReference>
<feature type="transmembrane region" description="Helical" evidence="10">
    <location>
        <begin position="198"/>
        <end position="216"/>
    </location>
</feature>
<dbReference type="GO" id="GO:0042910">
    <property type="term" value="F:xenobiotic transmembrane transporter activity"/>
    <property type="evidence" value="ECO:0007669"/>
    <property type="project" value="InterPro"/>
</dbReference>
<keyword evidence="5 10" id="KW-0812">Transmembrane</keyword>
<keyword evidence="2" id="KW-0813">Transport</keyword>
<evidence type="ECO:0000256" key="4">
    <source>
        <dbReference type="ARBA" id="ARBA00022475"/>
    </source>
</evidence>
<feature type="transmembrane region" description="Helical" evidence="10">
    <location>
        <begin position="427"/>
        <end position="446"/>
    </location>
</feature>
<comment type="subcellular location">
    <subcellularLocation>
        <location evidence="1">Cell membrane</location>
        <topology evidence="1">Multi-pass membrane protein</topology>
    </subcellularLocation>
</comment>
<dbReference type="GO" id="GO:0005886">
    <property type="term" value="C:plasma membrane"/>
    <property type="evidence" value="ECO:0007669"/>
    <property type="project" value="UniProtKB-SubCell"/>
</dbReference>
<evidence type="ECO:0000256" key="5">
    <source>
        <dbReference type="ARBA" id="ARBA00022692"/>
    </source>
</evidence>
<feature type="transmembrane region" description="Helical" evidence="10">
    <location>
        <begin position="325"/>
        <end position="347"/>
    </location>
</feature>
<reference evidence="11" key="1">
    <citation type="submission" date="2018-05" db="EMBL/GenBank/DDBJ databases">
        <authorList>
            <person name="Lanie J.A."/>
            <person name="Ng W.-L."/>
            <person name="Kazmierczak K.M."/>
            <person name="Andrzejewski T.M."/>
            <person name="Davidsen T.M."/>
            <person name="Wayne K.J."/>
            <person name="Tettelin H."/>
            <person name="Glass J.I."/>
            <person name="Rusch D."/>
            <person name="Podicherti R."/>
            <person name="Tsui H.-C.T."/>
            <person name="Winkler M.E."/>
        </authorList>
    </citation>
    <scope>NUCLEOTIDE SEQUENCE</scope>
</reference>
<feature type="transmembrane region" description="Helical" evidence="10">
    <location>
        <begin position="367"/>
        <end position="387"/>
    </location>
</feature>
<evidence type="ECO:0000256" key="3">
    <source>
        <dbReference type="ARBA" id="ARBA00022449"/>
    </source>
</evidence>
<dbReference type="PANTHER" id="PTHR43298">
    <property type="entry name" value="MULTIDRUG RESISTANCE PROTEIN NORM-RELATED"/>
    <property type="match status" value="1"/>
</dbReference>
<feature type="transmembrane region" description="Helical" evidence="10">
    <location>
        <begin position="281"/>
        <end position="304"/>
    </location>
</feature>
<keyword evidence="6 10" id="KW-1133">Transmembrane helix</keyword>
<keyword evidence="4" id="KW-1003">Cell membrane</keyword>
<dbReference type="PANTHER" id="PTHR43298:SF2">
    <property type="entry name" value="FMN_FAD EXPORTER YEEO-RELATED"/>
    <property type="match status" value="1"/>
</dbReference>
<sequence length="465" mass="51701">MKNKKLNLTEDPIPYLIIKMAVPVSIGFFFHTMFNVVDTYFASQINSVAVAAITITFPIFFMIIAISSGTRQGATALIANAEGANDKALAKQYLVQTISFSIIAAILIMIVGLVSAPYLFRIMHAEGEYFNFAIQYTNILLYGCLFIILDSTPTAGLNAVGDTKTYGRVFIIGFFLNLILDPLFIYGYGPIPSMGVKGIAYATIFAEFVATIYVFYRIKKMTNFFDQVTINDFLPQIKLQLAIAKQAFPASINMFCVAAGFFIITFFVSFFPTPDTSNVSIAAYGIAIRIEQIILLPAIGLNFACLSLTGQNYGALKYDRIREGYLVCLKYGLILLVGGGLLLYFGAGYFMSIFTNDEKVIKIGINYLQIAALFTPILAVLNISIALMQGVKMPNFTVFISLFKEVVGAVIIIWLICFYLNYQLKGIWFAMLITNYLSVIIFLFIVNNRMKSLGLEIFKKKLPSN</sequence>
<dbReference type="GO" id="GO:0006811">
    <property type="term" value="P:monoatomic ion transport"/>
    <property type="evidence" value="ECO:0007669"/>
    <property type="project" value="UniProtKB-KW"/>
</dbReference>
<evidence type="ECO:0000313" key="11">
    <source>
        <dbReference type="EMBL" id="SVA96732.1"/>
    </source>
</evidence>
<feature type="transmembrane region" description="Helical" evidence="10">
    <location>
        <begin position="399"/>
        <end position="421"/>
    </location>
</feature>
<feature type="transmembrane region" description="Helical" evidence="10">
    <location>
        <begin position="169"/>
        <end position="186"/>
    </location>
</feature>
<name>A0A382A6J8_9ZZZZ</name>
<keyword evidence="8 10" id="KW-0472">Membrane</keyword>
<feature type="transmembrane region" description="Helical" evidence="10">
    <location>
        <begin position="45"/>
        <end position="66"/>
    </location>
</feature>
<feature type="transmembrane region" description="Helical" evidence="10">
    <location>
        <begin position="12"/>
        <end position="33"/>
    </location>
</feature>
<keyword evidence="7" id="KW-0406">Ion transport</keyword>
<evidence type="ECO:0000256" key="6">
    <source>
        <dbReference type="ARBA" id="ARBA00022989"/>
    </source>
</evidence>
<evidence type="ECO:0000256" key="10">
    <source>
        <dbReference type="SAM" id="Phobius"/>
    </source>
</evidence>
<evidence type="ECO:0000256" key="2">
    <source>
        <dbReference type="ARBA" id="ARBA00022448"/>
    </source>
</evidence>
<organism evidence="11">
    <name type="scientific">marine metagenome</name>
    <dbReference type="NCBI Taxonomy" id="408172"/>
    <lineage>
        <taxon>unclassified sequences</taxon>
        <taxon>metagenomes</taxon>
        <taxon>ecological metagenomes</taxon>
    </lineage>
</organism>
<dbReference type="EMBL" id="UINC01023977">
    <property type="protein sequence ID" value="SVA96732.1"/>
    <property type="molecule type" value="Genomic_DNA"/>
</dbReference>